<keyword evidence="3" id="KW-1185">Reference proteome</keyword>
<feature type="region of interest" description="Disordered" evidence="1">
    <location>
        <begin position="33"/>
        <end position="52"/>
    </location>
</feature>
<reference evidence="2 3" key="1">
    <citation type="journal article" date="2024" name="G3 (Bethesda)">
        <title>Genome assembly of Hibiscus sabdariffa L. provides insights into metabolisms of medicinal natural products.</title>
        <authorList>
            <person name="Kim T."/>
        </authorList>
    </citation>
    <scope>NUCLEOTIDE SEQUENCE [LARGE SCALE GENOMIC DNA]</scope>
    <source>
        <strain evidence="2">TK-2024</strain>
        <tissue evidence="2">Old leaves</tissue>
    </source>
</reference>
<evidence type="ECO:0000313" key="2">
    <source>
        <dbReference type="EMBL" id="KAK8990068.1"/>
    </source>
</evidence>
<protein>
    <submittedName>
        <fullName evidence="2">Uncharacterized protein</fullName>
    </submittedName>
</protein>
<sequence length="107" mass="11437">MHAFKPICRNCRTSPPQGAWCTPVACSGHQLHAKQGSGAEPRVPASYRTSTSRGGVVNPINIIEPCILQMALLPRSHQLISSSQLPMCEGLVPQTKPSRGGEVPLVL</sequence>
<proteinExistence type="predicted"/>
<dbReference type="EMBL" id="JBBPBN010000055">
    <property type="protein sequence ID" value="KAK8990068.1"/>
    <property type="molecule type" value="Genomic_DNA"/>
</dbReference>
<evidence type="ECO:0000313" key="3">
    <source>
        <dbReference type="Proteomes" id="UP001396334"/>
    </source>
</evidence>
<gene>
    <name evidence="2" type="ORF">V6N11_008585</name>
</gene>
<name>A0ABR2PNQ7_9ROSI</name>
<accession>A0ABR2PNQ7</accession>
<comment type="caution">
    <text evidence="2">The sequence shown here is derived from an EMBL/GenBank/DDBJ whole genome shotgun (WGS) entry which is preliminary data.</text>
</comment>
<evidence type="ECO:0000256" key="1">
    <source>
        <dbReference type="SAM" id="MobiDB-lite"/>
    </source>
</evidence>
<dbReference type="Proteomes" id="UP001396334">
    <property type="component" value="Unassembled WGS sequence"/>
</dbReference>
<organism evidence="2 3">
    <name type="scientific">Hibiscus sabdariffa</name>
    <name type="common">roselle</name>
    <dbReference type="NCBI Taxonomy" id="183260"/>
    <lineage>
        <taxon>Eukaryota</taxon>
        <taxon>Viridiplantae</taxon>
        <taxon>Streptophyta</taxon>
        <taxon>Embryophyta</taxon>
        <taxon>Tracheophyta</taxon>
        <taxon>Spermatophyta</taxon>
        <taxon>Magnoliopsida</taxon>
        <taxon>eudicotyledons</taxon>
        <taxon>Gunneridae</taxon>
        <taxon>Pentapetalae</taxon>
        <taxon>rosids</taxon>
        <taxon>malvids</taxon>
        <taxon>Malvales</taxon>
        <taxon>Malvaceae</taxon>
        <taxon>Malvoideae</taxon>
        <taxon>Hibiscus</taxon>
    </lineage>
</organism>